<evidence type="ECO:0000313" key="6">
    <source>
        <dbReference type="Proteomes" id="UP000005954"/>
    </source>
</evidence>
<dbReference type="EMBL" id="AALY01000001">
    <property type="protein sequence ID" value="EAP77292.1"/>
    <property type="molecule type" value="Genomic_DNA"/>
</dbReference>
<accession>A3SIW1</accession>
<organism evidence="5 6">
    <name type="scientific">Roseovarius nubinhibens (strain ATCC BAA-591 / DSM 15170 / ISM)</name>
    <dbReference type="NCBI Taxonomy" id="89187"/>
    <lineage>
        <taxon>Bacteria</taxon>
        <taxon>Pseudomonadati</taxon>
        <taxon>Pseudomonadota</taxon>
        <taxon>Alphaproteobacteria</taxon>
        <taxon>Rhodobacterales</taxon>
        <taxon>Roseobacteraceae</taxon>
        <taxon>Roseovarius</taxon>
    </lineage>
</organism>
<evidence type="ECO:0000256" key="1">
    <source>
        <dbReference type="ARBA" id="ARBA00007812"/>
    </source>
</evidence>
<dbReference type="OrthoDB" id="9773408at2"/>
<dbReference type="InterPro" id="IPR045229">
    <property type="entry name" value="TPP_enz"/>
</dbReference>
<dbReference type="SUPFAM" id="SSF52518">
    <property type="entry name" value="Thiamin diphosphate-binding fold (THDP-binding)"/>
    <property type="match status" value="2"/>
</dbReference>
<dbReference type="AlphaFoldDB" id="A3SIW1"/>
<dbReference type="Gene3D" id="3.40.50.970">
    <property type="match status" value="2"/>
</dbReference>
<dbReference type="Pfam" id="PF02775">
    <property type="entry name" value="TPP_enzyme_C"/>
    <property type="match status" value="1"/>
</dbReference>
<dbReference type="Pfam" id="PF02776">
    <property type="entry name" value="TPP_enzyme_N"/>
    <property type="match status" value="1"/>
</dbReference>
<evidence type="ECO:0008006" key="7">
    <source>
        <dbReference type="Google" id="ProtNLM"/>
    </source>
</evidence>
<dbReference type="CDD" id="cd07035">
    <property type="entry name" value="TPP_PYR_POX_like"/>
    <property type="match status" value="1"/>
</dbReference>
<feature type="domain" description="Thiamine pyrophosphate enzyme N-terminal TPP-binding" evidence="4">
    <location>
        <begin position="1"/>
        <end position="106"/>
    </location>
</feature>
<dbReference type="PANTHER" id="PTHR18968">
    <property type="entry name" value="THIAMINE PYROPHOSPHATE ENZYMES"/>
    <property type="match status" value="1"/>
</dbReference>
<dbReference type="Proteomes" id="UP000005954">
    <property type="component" value="Unassembled WGS sequence"/>
</dbReference>
<dbReference type="eggNOG" id="COG0028">
    <property type="taxonomic scope" value="Bacteria"/>
</dbReference>
<keyword evidence="2" id="KW-0786">Thiamine pyrophosphate</keyword>
<dbReference type="InterPro" id="IPR012001">
    <property type="entry name" value="Thiamin_PyroP_enz_TPP-bd_dom"/>
</dbReference>
<dbReference type="RefSeq" id="WP_009812693.1">
    <property type="nucleotide sequence ID" value="NZ_CH724156.1"/>
</dbReference>
<dbReference type="HOGENOM" id="CLU_013748_8_0_5"/>
<name>A3SIW1_ROSNI</name>
<evidence type="ECO:0000256" key="2">
    <source>
        <dbReference type="ARBA" id="ARBA00023052"/>
    </source>
</evidence>
<dbReference type="STRING" id="89187.ISM_03345"/>
<evidence type="ECO:0000313" key="5">
    <source>
        <dbReference type="EMBL" id="EAP77292.1"/>
    </source>
</evidence>
<evidence type="ECO:0000259" key="3">
    <source>
        <dbReference type="Pfam" id="PF02775"/>
    </source>
</evidence>
<dbReference type="PANTHER" id="PTHR18968:SF86">
    <property type="entry name" value="ACETOLACTATE SYNTHASE LARGE SUBUNIT ILVX-RELATED"/>
    <property type="match status" value="1"/>
</dbReference>
<dbReference type="GO" id="GO:0003984">
    <property type="term" value="F:acetolactate synthase activity"/>
    <property type="evidence" value="ECO:0007669"/>
    <property type="project" value="TreeGrafter"/>
</dbReference>
<reference evidence="5 6" key="1">
    <citation type="submission" date="2005-12" db="EMBL/GenBank/DDBJ databases">
        <authorList>
            <person name="Moran M.A."/>
            <person name="Ferriera S."/>
            <person name="Johnson J."/>
            <person name="Kravitz S."/>
            <person name="Halpern A."/>
            <person name="Remington K."/>
            <person name="Beeson K."/>
            <person name="Tran B."/>
            <person name="Rogers Y.-H."/>
            <person name="Friedman R."/>
            <person name="Venter J.C."/>
        </authorList>
    </citation>
    <scope>NUCLEOTIDE SEQUENCE [LARGE SCALE GENOMIC DNA]</scope>
    <source>
        <strain evidence="6">ATCC BAA-591 / DSM 15170 / ISM</strain>
    </source>
</reference>
<dbReference type="GO" id="GO:0044281">
    <property type="term" value="P:small molecule metabolic process"/>
    <property type="evidence" value="ECO:0007669"/>
    <property type="project" value="UniProtKB-ARBA"/>
</dbReference>
<dbReference type="InterPro" id="IPR029061">
    <property type="entry name" value="THDP-binding"/>
</dbReference>
<comment type="caution">
    <text evidence="5">The sequence shown here is derived from an EMBL/GenBank/DDBJ whole genome shotgun (WGS) entry which is preliminary data.</text>
</comment>
<proteinExistence type="inferred from homology"/>
<feature type="domain" description="Thiamine pyrophosphate enzyme TPP-binding" evidence="3">
    <location>
        <begin position="376"/>
        <end position="512"/>
    </location>
</feature>
<sequence length="516" mass="53672">MNGAESIVKSLTAAGIDRCFANPGTSEMHFLAALDRVGGIDCSLCLFEGVVTGAADGYARMAGKPALTLLHCGPGLANGLANLHNAKRARTPMLNIVGDHARDHVRFNTPLTSDVVNIARPFSDWVRKIDRPEDIARDVSEAIAASSGPKGGIATLVLPTDLAWGPGPAPLSSAPQVPGLDPVADEVIAEAAAIIERGEPVLIFATGPALSEAGTRALGRLASLAHVEYLAPVNGPRYDRGAGRVDIARIPYDPGLARARIGHIKHILLVGTDEPASFFAYPDTPGSVVPEGCTLHRFSEAGMDAVAGLEALADRLGTGATAYRVTERIETARPSGAITPTSLAAAIAATLPEHAIICDEGLTQGREVMPATTHGPPHSWVQITGGAIGNGLPLALGAAMGARDRRVVSVQADGSGLFTLQALWSQAREGLDVTTVILANQSYEILKGEMANIGVPTPGPLAQDMMSLQNPAIDWLALSKGFGVPAARAEDAETLMQLLEQSYATPGPFLIEARIG</sequence>
<evidence type="ECO:0000259" key="4">
    <source>
        <dbReference type="Pfam" id="PF02776"/>
    </source>
</evidence>
<dbReference type="NCBIfam" id="NF005760">
    <property type="entry name" value="PRK07586.1"/>
    <property type="match status" value="1"/>
</dbReference>
<protein>
    <recommendedName>
        <fullName evidence="7">Acetolactate synthase large subunit</fullName>
    </recommendedName>
</protein>
<dbReference type="CDD" id="cd02002">
    <property type="entry name" value="TPP_BFDC"/>
    <property type="match status" value="1"/>
</dbReference>
<keyword evidence="6" id="KW-1185">Reference proteome</keyword>
<dbReference type="GO" id="GO:0030976">
    <property type="term" value="F:thiamine pyrophosphate binding"/>
    <property type="evidence" value="ECO:0007669"/>
    <property type="project" value="InterPro"/>
</dbReference>
<dbReference type="GO" id="GO:0050660">
    <property type="term" value="F:flavin adenine dinucleotide binding"/>
    <property type="evidence" value="ECO:0007669"/>
    <property type="project" value="TreeGrafter"/>
</dbReference>
<comment type="similarity">
    <text evidence="1">Belongs to the TPP enzyme family.</text>
</comment>
<dbReference type="InterPro" id="IPR011766">
    <property type="entry name" value="TPP_enzyme_TPP-bd"/>
</dbReference>
<gene>
    <name evidence="5" type="ORF">ISM_03345</name>
</gene>